<name>A0A0C1TX82_9CLOT</name>
<keyword evidence="2" id="KW-1185">Reference proteome</keyword>
<organism evidence="1 2">
    <name type="scientific">Clostridium argentinense CDC 2741</name>
    <dbReference type="NCBI Taxonomy" id="1418104"/>
    <lineage>
        <taxon>Bacteria</taxon>
        <taxon>Bacillati</taxon>
        <taxon>Bacillota</taxon>
        <taxon>Clostridia</taxon>
        <taxon>Eubacteriales</taxon>
        <taxon>Clostridiaceae</taxon>
        <taxon>Clostridium</taxon>
    </lineage>
</organism>
<dbReference type="AlphaFoldDB" id="A0A0C1TX82"/>
<accession>A0A0C1TX82</accession>
<comment type="caution">
    <text evidence="1">The sequence shown here is derived from an EMBL/GenBank/DDBJ whole genome shotgun (WGS) entry which is preliminary data.</text>
</comment>
<dbReference type="Proteomes" id="UP000031366">
    <property type="component" value="Unassembled WGS sequence"/>
</dbReference>
<dbReference type="EMBL" id="AYSO01000020">
    <property type="protein sequence ID" value="KIE45284.1"/>
    <property type="molecule type" value="Genomic_DNA"/>
</dbReference>
<dbReference type="RefSeq" id="WP_039636051.1">
    <property type="nucleotide sequence ID" value="NZ_AYSO01000020.1"/>
</dbReference>
<proteinExistence type="predicted"/>
<reference evidence="1 2" key="1">
    <citation type="journal article" date="2015" name="Infect. Genet. Evol.">
        <title>Genomic sequences of six botulinum neurotoxin-producing strains representing three clostridial species illustrate the mobility and diversity of botulinum neurotoxin genes.</title>
        <authorList>
            <person name="Smith T.J."/>
            <person name="Hill K.K."/>
            <person name="Xie G."/>
            <person name="Foley B.T."/>
            <person name="Williamson C.H."/>
            <person name="Foster J.T."/>
            <person name="Johnson S.L."/>
            <person name="Chertkov O."/>
            <person name="Teshima H."/>
            <person name="Gibbons H.S."/>
            <person name="Johnsky L.A."/>
            <person name="Karavis M.A."/>
            <person name="Smith L.A."/>
        </authorList>
    </citation>
    <scope>NUCLEOTIDE SEQUENCE [LARGE SCALE GENOMIC DNA]</scope>
    <source>
        <strain evidence="1 2">CDC 2741</strain>
    </source>
</reference>
<sequence length="63" mass="7619">MSNEIKIYYQHEEEDDNEQFLRNFEYKGEEIFACDTCETEISEEEYKRNDGICDECNADIYES</sequence>
<dbReference type="OrthoDB" id="1923657at2"/>
<evidence type="ECO:0000313" key="2">
    <source>
        <dbReference type="Proteomes" id="UP000031366"/>
    </source>
</evidence>
<evidence type="ECO:0000313" key="1">
    <source>
        <dbReference type="EMBL" id="KIE45284.1"/>
    </source>
</evidence>
<protein>
    <submittedName>
        <fullName evidence="1">Uncharacterized protein</fullName>
    </submittedName>
</protein>
<gene>
    <name evidence="1" type="ORF">U732_294</name>
</gene>